<evidence type="ECO:0000256" key="2">
    <source>
        <dbReference type="SAM" id="Phobius"/>
    </source>
</evidence>
<dbReference type="Gene3D" id="3.30.70.1070">
    <property type="entry name" value="Sporulation related repeat"/>
    <property type="match status" value="1"/>
</dbReference>
<keyword evidence="2" id="KW-0812">Transmembrane</keyword>
<dbReference type="EMBL" id="JACSQU010000001">
    <property type="protein sequence ID" value="MBD7941077.1"/>
    <property type="molecule type" value="Genomic_DNA"/>
</dbReference>
<reference evidence="4 5" key="1">
    <citation type="submission" date="2020-08" db="EMBL/GenBank/DDBJ databases">
        <title>A Genomic Blueprint of the Chicken Gut Microbiome.</title>
        <authorList>
            <person name="Gilroy R."/>
            <person name="Ravi A."/>
            <person name="Getino M."/>
            <person name="Pursley I."/>
            <person name="Horton D.L."/>
            <person name="Alikhan N.-F."/>
            <person name="Baker D."/>
            <person name="Gharbi K."/>
            <person name="Hall N."/>
            <person name="Watson M."/>
            <person name="Adriaenssens E.M."/>
            <person name="Foster-Nyarko E."/>
            <person name="Jarju S."/>
            <person name="Secka A."/>
            <person name="Antonio M."/>
            <person name="Oren A."/>
            <person name="Chaudhuri R."/>
            <person name="La Ragione R.M."/>
            <person name="Hildebrand F."/>
            <person name="Pallen M.J."/>
        </authorList>
    </citation>
    <scope>NUCLEOTIDE SEQUENCE [LARGE SCALE GENOMIC DNA]</scope>
    <source>
        <strain evidence="4 5">Sa3CVA3</strain>
    </source>
</reference>
<proteinExistence type="predicted"/>
<feature type="transmembrane region" description="Helical" evidence="2">
    <location>
        <begin position="52"/>
        <end position="72"/>
    </location>
</feature>
<keyword evidence="5" id="KW-1185">Reference proteome</keyword>
<evidence type="ECO:0000256" key="1">
    <source>
        <dbReference type="SAM" id="MobiDB-lite"/>
    </source>
</evidence>
<dbReference type="Proteomes" id="UP000638918">
    <property type="component" value="Unassembled WGS sequence"/>
</dbReference>
<evidence type="ECO:0000313" key="5">
    <source>
        <dbReference type="Proteomes" id="UP000638918"/>
    </source>
</evidence>
<comment type="caution">
    <text evidence="4">The sequence shown here is derived from an EMBL/GenBank/DDBJ whole genome shotgun (WGS) entry which is preliminary data.</text>
</comment>
<dbReference type="Pfam" id="PF05036">
    <property type="entry name" value="SPOR"/>
    <property type="match status" value="1"/>
</dbReference>
<keyword evidence="2" id="KW-1133">Transmembrane helix</keyword>
<sequence>MSYDDDHRGNPNAGPNGGRDRGAYTPPTDDDLPFTRGGYDPRRAPAAKSPPITLIISAIVLLLLIVAVVVFYRSGVRSSTDAPPAVGTPVESMKVEAPLDAQPIDPEADIRVYRDGGEPSDAAPTFTPGPEEVLPRPAPTTPAAPVESSPLAPAAPAPATKAPAAPAPAPATPAPATKAPTPTPAPAPAPAAAGGSSGVQIGAFSSTAIADREYAAVAARFGQYASGAEKRVQEVTASNGSTVYRTTFTGMSRERAVAFCNALKAAGRDCIVR</sequence>
<evidence type="ECO:0000313" key="4">
    <source>
        <dbReference type="EMBL" id="MBD7941077.1"/>
    </source>
</evidence>
<accession>A0ABR8R0R2</accession>
<feature type="region of interest" description="Disordered" evidence="1">
    <location>
        <begin position="111"/>
        <end position="197"/>
    </location>
</feature>
<feature type="region of interest" description="Disordered" evidence="1">
    <location>
        <begin position="1"/>
        <end position="47"/>
    </location>
</feature>
<dbReference type="InterPro" id="IPR007730">
    <property type="entry name" value="SPOR-like_dom"/>
</dbReference>
<gene>
    <name evidence="4" type="ORF">H9656_06735</name>
</gene>
<dbReference type="RefSeq" id="WP_191743399.1">
    <property type="nucleotide sequence ID" value="NZ_JACSQU010000001.1"/>
</dbReference>
<name>A0ABR8R0R2_9CAUL</name>
<keyword evidence="2" id="KW-0472">Membrane</keyword>
<dbReference type="InterPro" id="IPR036680">
    <property type="entry name" value="SPOR-like_sf"/>
</dbReference>
<feature type="compositionally biased region" description="Low complexity" evidence="1">
    <location>
        <begin position="152"/>
        <end position="164"/>
    </location>
</feature>
<feature type="domain" description="SPOR" evidence="3">
    <location>
        <begin position="191"/>
        <end position="273"/>
    </location>
</feature>
<evidence type="ECO:0000259" key="3">
    <source>
        <dbReference type="PROSITE" id="PS51724"/>
    </source>
</evidence>
<organism evidence="4 5">
    <name type="scientific">Brevundimonas guildfordensis</name>
    <dbReference type="NCBI Taxonomy" id="2762241"/>
    <lineage>
        <taxon>Bacteria</taxon>
        <taxon>Pseudomonadati</taxon>
        <taxon>Pseudomonadota</taxon>
        <taxon>Alphaproteobacteria</taxon>
        <taxon>Caulobacterales</taxon>
        <taxon>Caulobacteraceae</taxon>
        <taxon>Brevundimonas</taxon>
    </lineage>
</organism>
<dbReference type="PROSITE" id="PS51724">
    <property type="entry name" value="SPOR"/>
    <property type="match status" value="1"/>
</dbReference>
<protein>
    <submittedName>
        <fullName evidence="4">SPOR domain-containing protein</fullName>
    </submittedName>
</protein>